<dbReference type="GO" id="GO:0003677">
    <property type="term" value="F:DNA binding"/>
    <property type="evidence" value="ECO:0007669"/>
    <property type="project" value="UniProtKB-KW"/>
</dbReference>
<keyword evidence="6" id="KW-1185">Reference proteome</keyword>
<dbReference type="InterPro" id="IPR036390">
    <property type="entry name" value="WH_DNA-bd_sf"/>
</dbReference>
<dbReference type="PANTHER" id="PTHR38445">
    <property type="entry name" value="HTH-TYPE TRANSCRIPTIONAL REPRESSOR YTRA"/>
    <property type="match status" value="1"/>
</dbReference>
<gene>
    <name evidence="5" type="ORF">SRB5_40070</name>
</gene>
<keyword evidence="3" id="KW-0804">Transcription</keyword>
<dbReference type="GO" id="GO:0003700">
    <property type="term" value="F:DNA-binding transcription factor activity"/>
    <property type="evidence" value="ECO:0007669"/>
    <property type="project" value="InterPro"/>
</dbReference>
<evidence type="ECO:0000256" key="3">
    <source>
        <dbReference type="ARBA" id="ARBA00023163"/>
    </source>
</evidence>
<protein>
    <recommendedName>
        <fullName evidence="4">HTH gntR-type domain-containing protein</fullName>
    </recommendedName>
</protein>
<reference evidence="5 6" key="1">
    <citation type="submission" date="2019-10" db="EMBL/GenBank/DDBJ databases">
        <title>Streptomyces smaragdinus sp. nov. and Streptomyces fabii sp. nov., isolated from the gut of fungus growing-termite Macrotermes natalensis.</title>
        <authorList>
            <person name="Schwitalla J."/>
            <person name="Benndorf R."/>
            <person name="Martin K."/>
            <person name="De Beer W."/>
            <person name="Kaster A.-K."/>
            <person name="Vollmers J."/>
            <person name="Poulsen M."/>
            <person name="Beemelmanns C."/>
        </authorList>
    </citation>
    <scope>NUCLEOTIDE SEQUENCE [LARGE SCALE GENOMIC DNA]</scope>
    <source>
        <strain evidence="5 6">RB5</strain>
    </source>
</reference>
<dbReference type="InterPro" id="IPR000524">
    <property type="entry name" value="Tscrpt_reg_HTH_GntR"/>
</dbReference>
<organism evidence="5 6">
    <name type="scientific">Streptomyces smaragdinus</name>
    <dbReference type="NCBI Taxonomy" id="2585196"/>
    <lineage>
        <taxon>Bacteria</taxon>
        <taxon>Bacillati</taxon>
        <taxon>Actinomycetota</taxon>
        <taxon>Actinomycetes</taxon>
        <taxon>Kitasatosporales</taxon>
        <taxon>Streptomycetaceae</taxon>
        <taxon>Streptomyces</taxon>
    </lineage>
</organism>
<dbReference type="EMBL" id="WEGJ01000016">
    <property type="protein sequence ID" value="MQY13851.1"/>
    <property type="molecule type" value="Genomic_DNA"/>
</dbReference>
<dbReference type="PANTHER" id="PTHR38445:SF7">
    <property type="entry name" value="GNTR-FAMILY TRANSCRIPTIONAL REGULATOR"/>
    <property type="match status" value="1"/>
</dbReference>
<dbReference type="Proteomes" id="UP000466345">
    <property type="component" value="Unassembled WGS sequence"/>
</dbReference>
<dbReference type="Gene3D" id="1.10.10.10">
    <property type="entry name" value="Winged helix-like DNA-binding domain superfamily/Winged helix DNA-binding domain"/>
    <property type="match status" value="1"/>
</dbReference>
<feature type="domain" description="HTH gntR-type" evidence="4">
    <location>
        <begin position="11"/>
        <end position="79"/>
    </location>
</feature>
<keyword evidence="1" id="KW-0805">Transcription regulation</keyword>
<dbReference type="CDD" id="cd07377">
    <property type="entry name" value="WHTH_GntR"/>
    <property type="match status" value="1"/>
</dbReference>
<comment type="caution">
    <text evidence="5">The sequence shown here is derived from an EMBL/GenBank/DDBJ whole genome shotgun (WGS) entry which is preliminary data.</text>
</comment>
<dbReference type="AlphaFoldDB" id="A0A7K0CKB6"/>
<proteinExistence type="predicted"/>
<keyword evidence="2" id="KW-0238">DNA-binding</keyword>
<accession>A0A7K0CKB6</accession>
<dbReference type="SUPFAM" id="SSF46785">
    <property type="entry name" value="Winged helix' DNA-binding domain"/>
    <property type="match status" value="1"/>
</dbReference>
<evidence type="ECO:0000256" key="1">
    <source>
        <dbReference type="ARBA" id="ARBA00023015"/>
    </source>
</evidence>
<dbReference type="OrthoDB" id="3192286at2"/>
<name>A0A7K0CKB6_9ACTN</name>
<evidence type="ECO:0000313" key="6">
    <source>
        <dbReference type="Proteomes" id="UP000466345"/>
    </source>
</evidence>
<evidence type="ECO:0000256" key="2">
    <source>
        <dbReference type="ARBA" id="ARBA00023125"/>
    </source>
</evidence>
<dbReference type="Pfam" id="PF00392">
    <property type="entry name" value="GntR"/>
    <property type="match status" value="1"/>
</dbReference>
<dbReference type="PROSITE" id="PS50949">
    <property type="entry name" value="HTH_GNTR"/>
    <property type="match status" value="1"/>
</dbReference>
<dbReference type="InterPro" id="IPR036388">
    <property type="entry name" value="WH-like_DNA-bd_sf"/>
</dbReference>
<sequence length="127" mass="13248">MLFRVLSNSPVPLGEQIAACVRGAIADGTAAPGERLPPAREVAESLGVNMHTVLRGYQRLRDEGLIELRRGRGAVITAAPGIAGQARIAEAVHGLIAQAREFGLTDQELVSLVHNCLSATTTPDSGG</sequence>
<evidence type="ECO:0000259" key="4">
    <source>
        <dbReference type="PROSITE" id="PS50949"/>
    </source>
</evidence>
<dbReference type="SMART" id="SM00345">
    <property type="entry name" value="HTH_GNTR"/>
    <property type="match status" value="1"/>
</dbReference>
<evidence type="ECO:0000313" key="5">
    <source>
        <dbReference type="EMBL" id="MQY13851.1"/>
    </source>
</evidence>
<dbReference type="RefSeq" id="WP_153453974.1">
    <property type="nucleotide sequence ID" value="NZ_WEGJ01000016.1"/>
</dbReference>